<evidence type="ECO:0000256" key="1">
    <source>
        <dbReference type="ARBA" id="ARBA00022524"/>
    </source>
</evidence>
<evidence type="ECO:0000256" key="2">
    <source>
        <dbReference type="ARBA" id="ARBA00022561"/>
    </source>
</evidence>
<sequence>MDPHYAFGAVDVWERRGVILTTERNFITPDFPVDFWDVPVFHMPRETAEERLAISNTQRAAAAAALEDSARQAEDLPAAIDRHIRPIERQLQNVRVALETLEAAGGIPNGSDEPAADNALPKAAVDSVAPGDRADAPREVQIVRNDPPLRYDNNLPVDLLHMVYAGRGAGGSSGVVFGPWYRMIQDRMISDYPLTARSADFRDGRMSKSFMAAAVLALQSCGQLYVGQRQYSAFECAVICLYMLHRAVEGPSASPPDSFGELVRRLPAFLTALASAVNAGGVRPTYRYREDKMPKAQFSAPGGRYERGAMTNHVVVSTLLRTGVLPAAPGEVERGAKSALDPEERAHEDDVNRAAAAFLSRGHNLFLWEDQTLMRATVNTITGLSVVHRLLFNGNVYADRLENRLQLGMLIPGAVPAESLTRGASGADSGAVRSGDHNFEALCAGYVEPLYRANPAVEITQLFPGLAALSLDAQAGRAGSSARRVVDVSAGNRQAALVRLTALEITNRARSAGAAVGEVISAHDALAMQYEQGLGVLAQQSRGALAGNNKRFGAFNVGSDYDVLYFLCLGFIPQYLSAT</sequence>
<keyword evidence="4" id="KW-1188">Viral release from host cell</keyword>
<dbReference type="GO" id="GO:0046718">
    <property type="term" value="P:symbiont entry into host cell"/>
    <property type="evidence" value="ECO:0007669"/>
    <property type="project" value="UniProtKB-KW"/>
</dbReference>
<keyword evidence="3" id="KW-1048">Host nucleus</keyword>
<organism evidence="8">
    <name type="scientific">Bovine alphaherpesvirus 2</name>
    <dbReference type="NCBI Taxonomy" id="10295"/>
    <lineage>
        <taxon>Viruses</taxon>
        <taxon>Duplodnaviria</taxon>
        <taxon>Heunggongvirae</taxon>
        <taxon>Peploviricota</taxon>
        <taxon>Herviviricetes</taxon>
        <taxon>Herpesvirales</taxon>
        <taxon>Orthoherpesviridae</taxon>
        <taxon>Alphaherpesvirinae</taxon>
        <taxon>Simplexvirus</taxon>
        <taxon>Simplexvirus bovinealpha2</taxon>
    </lineage>
</organism>
<dbReference type="GO" id="GO:0075732">
    <property type="term" value="P:viral penetration into host nucleus"/>
    <property type="evidence" value="ECO:0007669"/>
    <property type="project" value="UniProtKB-KW"/>
</dbReference>
<dbReference type="GO" id="GO:0019072">
    <property type="term" value="P:viral genome packaging"/>
    <property type="evidence" value="ECO:0007669"/>
    <property type="project" value="InterPro"/>
</dbReference>
<evidence type="ECO:0000313" key="8">
    <source>
        <dbReference type="EMBL" id="QIC50115.1"/>
    </source>
</evidence>
<dbReference type="GO" id="GO:0043657">
    <property type="term" value="C:host cell"/>
    <property type="evidence" value="ECO:0007669"/>
    <property type="project" value="GOC"/>
</dbReference>
<reference evidence="8" key="1">
    <citation type="submission" date="2019-06" db="EMBL/GenBank/DDBJ databases">
        <title>Bovine herpetic mammillitis in dairy farm in Italy.</title>
        <authorList>
            <person name="Lanave G."/>
            <person name="Larocca V."/>
            <person name="Camero M."/>
            <person name="Martella V."/>
            <person name="Buonavoglia C."/>
        </authorList>
    </citation>
    <scope>NUCLEOTIDE SEQUENCE</scope>
    <source>
        <strain evidence="8">ITA/2018/468</strain>
    </source>
</reference>
<evidence type="ECO:0000313" key="9">
    <source>
        <dbReference type="EMBL" id="QPO25234.1"/>
    </source>
</evidence>
<keyword evidence="1" id="KW-1163">Viral penetration into host nucleus</keyword>
<protein>
    <submittedName>
        <fullName evidence="8">Capsid associated tegument protein</fullName>
    </submittedName>
    <submittedName>
        <fullName evidence="9">DNA packaging tegument protein UL25</fullName>
    </submittedName>
</protein>
<keyword evidence="7" id="KW-1160">Virus entry into host cell</keyword>
<accession>A0A6H2U194</accession>
<dbReference type="GO" id="GO:0019028">
    <property type="term" value="C:viral capsid"/>
    <property type="evidence" value="ECO:0007669"/>
    <property type="project" value="UniProtKB-KW"/>
</dbReference>
<keyword evidence="5" id="KW-0946">Virion</keyword>
<name>A0A6H2U194_9ALPH</name>
<dbReference type="InterPro" id="IPR002493">
    <property type="entry name" value="Herpes_UL25"/>
</dbReference>
<keyword evidence="6" id="KW-0231">Viral genome packaging</keyword>
<dbReference type="Proteomes" id="UP001147787">
    <property type="component" value="Segment"/>
</dbReference>
<evidence type="ECO:0000256" key="5">
    <source>
        <dbReference type="ARBA" id="ARBA00022844"/>
    </source>
</evidence>
<evidence type="ECO:0000256" key="6">
    <source>
        <dbReference type="ARBA" id="ARBA00023219"/>
    </source>
</evidence>
<gene>
    <name evidence="9" type="primary">UL25</name>
</gene>
<evidence type="ECO:0000256" key="3">
    <source>
        <dbReference type="ARBA" id="ARBA00022562"/>
    </source>
</evidence>
<dbReference type="EMBL" id="MN086787">
    <property type="protein sequence ID" value="QIC50115.1"/>
    <property type="molecule type" value="Genomic_DNA"/>
</dbReference>
<evidence type="ECO:0000256" key="4">
    <source>
        <dbReference type="ARBA" id="ARBA00022612"/>
    </source>
</evidence>
<dbReference type="HAMAP" id="MF_04025">
    <property type="entry name" value="HSV_CVC2"/>
    <property type="match status" value="1"/>
</dbReference>
<evidence type="ECO:0000256" key="7">
    <source>
        <dbReference type="ARBA" id="ARBA00023296"/>
    </source>
</evidence>
<proteinExistence type="inferred from homology"/>
<keyword evidence="2" id="KW-0167">Capsid protein</keyword>
<dbReference type="EMBL" id="MT862164">
    <property type="protein sequence ID" value="QPO25234.1"/>
    <property type="molecule type" value="Genomic_DNA"/>
</dbReference>
<reference evidence="9" key="2">
    <citation type="journal article" date="2020" name="Arch.">
        <title>Full genome sequence of bovine alphaherpesvirus 2 (BoHV-2).</title>
        <authorList>
            <person name="Pfaff F."/>
            <person name="Neubauer-Juric A."/>
            <person name="Krebs S."/>
            <person name="Hauser A."/>
            <person name="Singer S."/>
            <person name="Blum H."/>
            <person name="Hoffmann B."/>
        </authorList>
    </citation>
    <scope>NUCLEOTIDE SEQUENCE</scope>
    <source>
        <strain evidence="9">Riems 8/85</strain>
    </source>
</reference>
<dbReference type="Pfam" id="PF01499">
    <property type="entry name" value="Herpes_UL25"/>
    <property type="match status" value="1"/>
</dbReference>